<dbReference type="InterPro" id="IPR057670">
    <property type="entry name" value="SH3_retrovirus"/>
</dbReference>
<feature type="compositionally biased region" description="Basic residues" evidence="1">
    <location>
        <begin position="274"/>
        <end position="286"/>
    </location>
</feature>
<accession>A0A6L2K7E6</accession>
<dbReference type="PANTHER" id="PTHR11439">
    <property type="entry name" value="GAG-POL-RELATED RETROTRANSPOSON"/>
    <property type="match status" value="1"/>
</dbReference>
<feature type="region of interest" description="Disordered" evidence="1">
    <location>
        <begin position="192"/>
        <end position="238"/>
    </location>
</feature>
<evidence type="ECO:0008006" key="6">
    <source>
        <dbReference type="Google" id="ProtNLM"/>
    </source>
</evidence>
<dbReference type="Pfam" id="PF07727">
    <property type="entry name" value="RVT_2"/>
    <property type="match status" value="1"/>
</dbReference>
<dbReference type="EMBL" id="BKCJ010001880">
    <property type="protein sequence ID" value="GEU44682.1"/>
    <property type="molecule type" value="Genomic_DNA"/>
</dbReference>
<name>A0A6L2K7E6_TANCI</name>
<dbReference type="AlphaFoldDB" id="A0A6L2K7E6"/>
<feature type="domain" description="GAG-pre-integrase" evidence="3">
    <location>
        <begin position="414"/>
        <end position="467"/>
    </location>
</feature>
<evidence type="ECO:0000256" key="1">
    <source>
        <dbReference type="SAM" id="MobiDB-lite"/>
    </source>
</evidence>
<dbReference type="Pfam" id="PF25597">
    <property type="entry name" value="SH3_retrovirus"/>
    <property type="match status" value="1"/>
</dbReference>
<dbReference type="CDD" id="cd09272">
    <property type="entry name" value="RNase_HI_RT_Ty1"/>
    <property type="match status" value="1"/>
</dbReference>
<feature type="domain" description="Retroviral polymerase SH3-like" evidence="4">
    <location>
        <begin position="475"/>
        <end position="520"/>
    </location>
</feature>
<sequence length="794" mass="90082">VYTHDVYTHEGLRGSRKLKLGALSLYVGNGQRAAIEAIGSYHLSLLNGLVIVLNNRNYAPSNTRGIISVSRLYDDRHVNRFVDNSIQVSKNNMVYFSVVPRNGIFEIDLSDSYTNVSSIYALSNKRSKSNLDSALLWHCRLGHINKKRIEKLQHDGFLNSNDLRAFEKCALLHEQTHPNQNALALHVIRAGKVHKKKNKQKPRFRARGQYQGKGKNKHAYDPKPKISPPSKKKIPAKDTMCHQCGDTCHWKRNYPQNIAELLKNLKLSQGASGKVHKKKNKQKPGFRARGQYQGKGNNKHACDPKPKISPPSKKKIPAKDTMCHQCGDTGAAIEAIGSYHLSLLNGLVIVLNNRNYAPSNTRGIISVSRLYDDRHVNRFIDNSIQVSKNNMVYFSAVPRDGIFEIDLSDSYTNVSSIYALSNKRSKSNLDSALLWHCRLGHINKKRIKKLQHDGFLNSNDLRAFEKCALRDTLTKPDKLEPGFIKCIFVGYLKETMGYSFYYPLENKVLVARNAKFLKNSLVTQKASRSLEDLEIIQKEDAHPSIYTSLNHEEDDLKVNEPQSDIIPICRDLGEPANYKVALLDHGSDKWLNAMNVEMQSMKDKKVWDLARLVAKGYTQTPRIDYEETFSPIADIRAIRILIAIIALYDYEIWQMDVKTAFLNGYLSKEVYMEKPEGDLYWTTIKNILKYLRNTKDMFLVYGGVVNWKSAKQIIFATSSVEAEYIVAFDASKEVVWVRKFISGLGVVPTIKEPISMYCDNTGAITIANVSGITKGARHFRAKFNTFVNLLNMVT</sequence>
<evidence type="ECO:0000259" key="4">
    <source>
        <dbReference type="Pfam" id="PF25597"/>
    </source>
</evidence>
<gene>
    <name evidence="5" type="ORF">Tci_016660</name>
</gene>
<evidence type="ECO:0000259" key="3">
    <source>
        <dbReference type="Pfam" id="PF13976"/>
    </source>
</evidence>
<evidence type="ECO:0000259" key="2">
    <source>
        <dbReference type="Pfam" id="PF07727"/>
    </source>
</evidence>
<dbReference type="InterPro" id="IPR025724">
    <property type="entry name" value="GAG-pre-integrase_dom"/>
</dbReference>
<feature type="non-terminal residue" evidence="5">
    <location>
        <position position="1"/>
    </location>
</feature>
<feature type="compositionally biased region" description="Basic residues" evidence="1">
    <location>
        <begin position="192"/>
        <end position="206"/>
    </location>
</feature>
<dbReference type="Pfam" id="PF13976">
    <property type="entry name" value="gag_pre-integrs"/>
    <property type="match status" value="2"/>
</dbReference>
<feature type="domain" description="Reverse transcriptase Ty1/copia-type" evidence="2">
    <location>
        <begin position="604"/>
        <end position="678"/>
    </location>
</feature>
<reference evidence="5" key="1">
    <citation type="journal article" date="2019" name="Sci. Rep.">
        <title>Draft genome of Tanacetum cinerariifolium, the natural source of mosquito coil.</title>
        <authorList>
            <person name="Yamashiro T."/>
            <person name="Shiraishi A."/>
            <person name="Satake H."/>
            <person name="Nakayama K."/>
        </authorList>
    </citation>
    <scope>NUCLEOTIDE SEQUENCE</scope>
</reference>
<proteinExistence type="predicted"/>
<dbReference type="PANTHER" id="PTHR11439:SF496">
    <property type="entry name" value="RNA-DIRECTED DNA POLYMERASE"/>
    <property type="match status" value="1"/>
</dbReference>
<evidence type="ECO:0000313" key="5">
    <source>
        <dbReference type="EMBL" id="GEU44682.1"/>
    </source>
</evidence>
<organism evidence="5">
    <name type="scientific">Tanacetum cinerariifolium</name>
    <name type="common">Dalmatian daisy</name>
    <name type="synonym">Chrysanthemum cinerariifolium</name>
    <dbReference type="NCBI Taxonomy" id="118510"/>
    <lineage>
        <taxon>Eukaryota</taxon>
        <taxon>Viridiplantae</taxon>
        <taxon>Streptophyta</taxon>
        <taxon>Embryophyta</taxon>
        <taxon>Tracheophyta</taxon>
        <taxon>Spermatophyta</taxon>
        <taxon>Magnoliopsida</taxon>
        <taxon>eudicotyledons</taxon>
        <taxon>Gunneridae</taxon>
        <taxon>Pentapetalae</taxon>
        <taxon>asterids</taxon>
        <taxon>campanulids</taxon>
        <taxon>Asterales</taxon>
        <taxon>Asteraceae</taxon>
        <taxon>Asteroideae</taxon>
        <taxon>Anthemideae</taxon>
        <taxon>Anthemidinae</taxon>
        <taxon>Tanacetum</taxon>
    </lineage>
</organism>
<feature type="region of interest" description="Disordered" evidence="1">
    <location>
        <begin position="269"/>
        <end position="320"/>
    </location>
</feature>
<feature type="domain" description="GAG-pre-integrase" evidence="3">
    <location>
        <begin position="116"/>
        <end position="169"/>
    </location>
</feature>
<dbReference type="InterPro" id="IPR013103">
    <property type="entry name" value="RVT_2"/>
</dbReference>
<comment type="caution">
    <text evidence="5">The sequence shown here is derived from an EMBL/GenBank/DDBJ whole genome shotgun (WGS) entry which is preliminary data.</text>
</comment>
<protein>
    <recommendedName>
        <fullName evidence="6">Retrotransposon protein, putative, Ty1-copia subclass</fullName>
    </recommendedName>
</protein>